<dbReference type="RefSeq" id="WP_197527355.1">
    <property type="nucleotide sequence ID" value="NZ_CP036291.1"/>
</dbReference>
<proteinExistence type="predicted"/>
<dbReference type="KEGG" id="pnd:Pla175_17670"/>
<protein>
    <submittedName>
        <fullName evidence="1">Uncharacterized protein</fullName>
    </submittedName>
</protein>
<reference evidence="1 2" key="1">
    <citation type="submission" date="2019-02" db="EMBL/GenBank/DDBJ databases">
        <title>Deep-cultivation of Planctomycetes and their phenomic and genomic characterization uncovers novel biology.</title>
        <authorList>
            <person name="Wiegand S."/>
            <person name="Jogler M."/>
            <person name="Boedeker C."/>
            <person name="Pinto D."/>
            <person name="Vollmers J."/>
            <person name="Rivas-Marin E."/>
            <person name="Kohn T."/>
            <person name="Peeters S.H."/>
            <person name="Heuer A."/>
            <person name="Rast P."/>
            <person name="Oberbeckmann S."/>
            <person name="Bunk B."/>
            <person name="Jeske O."/>
            <person name="Meyerdierks A."/>
            <person name="Storesund J.E."/>
            <person name="Kallscheuer N."/>
            <person name="Luecker S."/>
            <person name="Lage O.M."/>
            <person name="Pohl T."/>
            <person name="Merkel B.J."/>
            <person name="Hornburger P."/>
            <person name="Mueller R.-W."/>
            <person name="Bruemmer F."/>
            <person name="Labrenz M."/>
            <person name="Spormann A.M."/>
            <person name="Op den Camp H."/>
            <person name="Overmann J."/>
            <person name="Amann R."/>
            <person name="Jetten M.S.M."/>
            <person name="Mascher T."/>
            <person name="Medema M.H."/>
            <person name="Devos D.P."/>
            <person name="Kaster A.-K."/>
            <person name="Ovreas L."/>
            <person name="Rohde M."/>
            <person name="Galperin M.Y."/>
            <person name="Jogler C."/>
        </authorList>
    </citation>
    <scope>NUCLEOTIDE SEQUENCE [LARGE SCALE GENOMIC DNA]</scope>
    <source>
        <strain evidence="1 2">Pla175</strain>
    </source>
</reference>
<organism evidence="1 2">
    <name type="scientific">Pirellulimonas nuda</name>
    <dbReference type="NCBI Taxonomy" id="2528009"/>
    <lineage>
        <taxon>Bacteria</taxon>
        <taxon>Pseudomonadati</taxon>
        <taxon>Planctomycetota</taxon>
        <taxon>Planctomycetia</taxon>
        <taxon>Pirellulales</taxon>
        <taxon>Lacipirellulaceae</taxon>
        <taxon>Pirellulimonas</taxon>
    </lineage>
</organism>
<keyword evidence="2" id="KW-1185">Reference proteome</keyword>
<sequence length="458" mass="49761">MLEKDAVLNRLADHANVAQFVSFAPGQKPDLRFCRIRDADSIDVDLPSAVRLLMERSPENSLNIRSFRPGQTKGGEFLYGLRSQEKVISDVSRLSQSGWFVIVNETIDVNDGGVSGVSMGHTMEFAPGDTPRCVEKPGTCRLSFDLGNRLLQTVYGFAPGLEDAAKKRIEFSIHPIRRGHRHDHTVIWEVEDAPELTSQFHPQWPNRFSQFLGDKVFGLLIAYSCGVHVPRTVVMSRQVAPFVFGETTGTCEHWQRTAPSIQSPGQLPTTFGWTDPFETWAGMVRSGTAESCASLLSQEGVESAFAGAAGVTSQGSLVVEGVKGDGVGFMLGQKPPEALPKNIQDDVEAILEILTKSCGPVRIEWAHDGNVVWVLQLHVGGISSAPNVISEGEANTWVEYIVEEGLEGLRKLVGDISGMGIGVRLIGDVGITSHFGDLLREMGIPGVLVKQDQSTPSS</sequence>
<dbReference type="AlphaFoldDB" id="A0A518DA86"/>
<evidence type="ECO:0000313" key="2">
    <source>
        <dbReference type="Proteomes" id="UP000317429"/>
    </source>
</evidence>
<name>A0A518DA86_9BACT</name>
<gene>
    <name evidence="1" type="ORF">Pla175_17670</name>
</gene>
<accession>A0A518DA86</accession>
<evidence type="ECO:0000313" key="1">
    <source>
        <dbReference type="EMBL" id="QDU88391.1"/>
    </source>
</evidence>
<dbReference type="Proteomes" id="UP000317429">
    <property type="component" value="Chromosome"/>
</dbReference>
<dbReference type="EMBL" id="CP036291">
    <property type="protein sequence ID" value="QDU88391.1"/>
    <property type="molecule type" value="Genomic_DNA"/>
</dbReference>